<feature type="compositionally biased region" description="Basic and acidic residues" evidence="1">
    <location>
        <begin position="17"/>
        <end position="30"/>
    </location>
</feature>
<proteinExistence type="predicted"/>
<evidence type="ECO:0000256" key="1">
    <source>
        <dbReference type="SAM" id="MobiDB-lite"/>
    </source>
</evidence>
<feature type="region of interest" description="Disordered" evidence="1">
    <location>
        <begin position="259"/>
        <end position="288"/>
    </location>
</feature>
<organism evidence="2 3">
    <name type="scientific">Marchantia polymorpha subsp. ruderalis</name>
    <dbReference type="NCBI Taxonomy" id="1480154"/>
    <lineage>
        <taxon>Eukaryota</taxon>
        <taxon>Viridiplantae</taxon>
        <taxon>Streptophyta</taxon>
        <taxon>Embryophyta</taxon>
        <taxon>Marchantiophyta</taxon>
        <taxon>Marchantiopsida</taxon>
        <taxon>Marchantiidae</taxon>
        <taxon>Marchantiales</taxon>
        <taxon>Marchantiaceae</taxon>
        <taxon>Marchantia</taxon>
    </lineage>
</organism>
<dbReference type="Proteomes" id="UP000077202">
    <property type="component" value="Unassembled WGS sequence"/>
</dbReference>
<protein>
    <submittedName>
        <fullName evidence="2">Uncharacterized protein</fullName>
    </submittedName>
</protein>
<feature type="region of interest" description="Disordered" evidence="1">
    <location>
        <begin position="206"/>
        <end position="241"/>
    </location>
</feature>
<dbReference type="AlphaFoldDB" id="A0A176W9R8"/>
<accession>A0A176W9R8</accession>
<gene>
    <name evidence="2" type="ORF">AXG93_3241s1120</name>
</gene>
<name>A0A176W9R8_MARPO</name>
<comment type="caution">
    <text evidence="2">The sequence shown here is derived from an EMBL/GenBank/DDBJ whole genome shotgun (WGS) entry which is preliminary data.</text>
</comment>
<feature type="compositionally biased region" description="Gly residues" evidence="1">
    <location>
        <begin position="1"/>
        <end position="11"/>
    </location>
</feature>
<sequence length="288" mass="30949">MLSGTGRGRGPSLGQKQKKEGARERMEARLRPPVRGSLMVENEEARSGPGSVPAEPRGTERERVTAIPLPGLGLLLLPSAPCRLTDHRRSSRQLSSAACVWEGVNLRHGEGANVLRPLVGLALRSIKRIFLLSGAPRKARAACPCPASLAARSGVGQGGVECSGGDGEARGDILLSRFGGPDLDTESFSELPFWLLFFAGQKKKKKQKKKQKRSSSTERSKEDRGEPEGCQDTRHSESEKGASQILFVLAESVYSRFGSEISGRQATRGPSAGERARARARARGRAEG</sequence>
<evidence type="ECO:0000313" key="2">
    <source>
        <dbReference type="EMBL" id="OAE29115.1"/>
    </source>
</evidence>
<keyword evidence="3" id="KW-1185">Reference proteome</keyword>
<dbReference type="EMBL" id="LVLJ01001521">
    <property type="protein sequence ID" value="OAE29115.1"/>
    <property type="molecule type" value="Genomic_DNA"/>
</dbReference>
<evidence type="ECO:0000313" key="3">
    <source>
        <dbReference type="Proteomes" id="UP000077202"/>
    </source>
</evidence>
<reference evidence="2" key="1">
    <citation type="submission" date="2016-03" db="EMBL/GenBank/DDBJ databases">
        <title>Mechanisms controlling the formation of the plant cell surface in tip-growing cells are functionally conserved among land plants.</title>
        <authorList>
            <person name="Honkanen S."/>
            <person name="Jones V.A."/>
            <person name="Morieri G."/>
            <person name="Champion C."/>
            <person name="Hetherington A.J."/>
            <person name="Kelly S."/>
            <person name="Saint-Marcoux D."/>
            <person name="Proust H."/>
            <person name="Prescott H."/>
            <person name="Dolan L."/>
        </authorList>
    </citation>
    <scope>NUCLEOTIDE SEQUENCE [LARGE SCALE GENOMIC DNA]</scope>
    <source>
        <tissue evidence="2">Whole gametophyte</tissue>
    </source>
</reference>
<feature type="region of interest" description="Disordered" evidence="1">
    <location>
        <begin position="1"/>
        <end position="60"/>
    </location>
</feature>
<feature type="compositionally biased region" description="Basic and acidic residues" evidence="1">
    <location>
        <begin position="215"/>
        <end position="240"/>
    </location>
</feature>
<feature type="compositionally biased region" description="Basic residues" evidence="1">
    <location>
        <begin position="278"/>
        <end position="288"/>
    </location>
</feature>